<dbReference type="Pfam" id="PF13744">
    <property type="entry name" value="HTH_37"/>
    <property type="match status" value="1"/>
</dbReference>
<dbReference type="InterPro" id="IPR039554">
    <property type="entry name" value="HigA2-like_HTH"/>
</dbReference>
<dbReference type="EMBL" id="CP024770">
    <property type="protein sequence ID" value="QGY32548.1"/>
    <property type="molecule type" value="Genomic_DNA"/>
</dbReference>
<geneLocation type="plasmid" evidence="3">
    <name>pne1b</name>
</geneLocation>
<keyword evidence="2" id="KW-0614">Plasmid</keyword>
<dbReference type="GO" id="GO:0003677">
    <property type="term" value="F:DNA binding"/>
    <property type="evidence" value="ECO:0007669"/>
    <property type="project" value="InterPro"/>
</dbReference>
<gene>
    <name evidence="2" type="ORF">CUN67_26670</name>
</gene>
<protein>
    <submittedName>
        <fullName evidence="2">Transcriptional regulator</fullName>
    </submittedName>
</protein>
<sequence length="96" mass="10603">MSMKTFDNIWDAISDTPEEAENMKVRAQLMNSINNWIARHKLSQADAAKALGVSQPRISELVNGKISFFSVDKLITMMAHAGMHIVNIEISETAAA</sequence>
<dbReference type="SUPFAM" id="SSF47413">
    <property type="entry name" value="lambda repressor-like DNA-binding domains"/>
    <property type="match status" value="1"/>
</dbReference>
<name>A0A6B9G648_PANCY</name>
<feature type="domain" description="HTH cro/C1-type" evidence="1">
    <location>
        <begin position="33"/>
        <end position="88"/>
    </location>
</feature>
<dbReference type="CDD" id="cd00093">
    <property type="entry name" value="HTH_XRE"/>
    <property type="match status" value="1"/>
</dbReference>
<dbReference type="PROSITE" id="PS50943">
    <property type="entry name" value="HTH_CROC1"/>
    <property type="match status" value="1"/>
</dbReference>
<evidence type="ECO:0000313" key="2">
    <source>
        <dbReference type="EMBL" id="QGY32548.1"/>
    </source>
</evidence>
<dbReference type="InterPro" id="IPR001387">
    <property type="entry name" value="Cro/C1-type_HTH"/>
</dbReference>
<dbReference type="AlphaFoldDB" id="A0A6B9G648"/>
<proteinExistence type="predicted"/>
<accession>A0A6B9G648</accession>
<dbReference type="Gene3D" id="1.10.260.40">
    <property type="entry name" value="lambda repressor-like DNA-binding domains"/>
    <property type="match status" value="1"/>
</dbReference>
<organism evidence="2 3">
    <name type="scientific">Pantoea cypripedii</name>
    <name type="common">Pectobacterium cypripedii</name>
    <name type="synonym">Erwinia cypripedii</name>
    <dbReference type="NCBI Taxonomy" id="55209"/>
    <lineage>
        <taxon>Bacteria</taxon>
        <taxon>Pseudomonadati</taxon>
        <taxon>Pseudomonadota</taxon>
        <taxon>Gammaproteobacteria</taxon>
        <taxon>Enterobacterales</taxon>
        <taxon>Erwiniaceae</taxon>
        <taxon>Pantoea</taxon>
    </lineage>
</organism>
<evidence type="ECO:0000313" key="3">
    <source>
        <dbReference type="Proteomes" id="UP000502005"/>
    </source>
</evidence>
<evidence type="ECO:0000259" key="1">
    <source>
        <dbReference type="PROSITE" id="PS50943"/>
    </source>
</evidence>
<dbReference type="SMART" id="SM00530">
    <property type="entry name" value="HTH_XRE"/>
    <property type="match status" value="1"/>
</dbReference>
<reference evidence="2 3" key="1">
    <citation type="submission" date="2017-11" db="EMBL/GenBank/DDBJ databases">
        <title>Genome sequence of Pantoea cypripedii NE1.</title>
        <authorList>
            <person name="Nascimento F.X."/>
        </authorList>
    </citation>
    <scope>NUCLEOTIDE SEQUENCE [LARGE SCALE GENOMIC DNA]</scope>
    <source>
        <strain evidence="2 3">NE1</strain>
        <plasmid evidence="3">pne1b</plasmid>
    </source>
</reference>
<dbReference type="RefSeq" id="WP_208718448.1">
    <property type="nucleotide sequence ID" value="NZ_CP024770.1"/>
</dbReference>
<dbReference type="Proteomes" id="UP000502005">
    <property type="component" value="Plasmid pNE1B"/>
</dbReference>
<dbReference type="InterPro" id="IPR010982">
    <property type="entry name" value="Lambda_DNA-bd_dom_sf"/>
</dbReference>